<reference evidence="2 3" key="1">
    <citation type="submission" date="2018-03" db="EMBL/GenBank/DDBJ databases">
        <title>Genomes of Pezizomycetes fungi and the evolution of truffles.</title>
        <authorList>
            <person name="Murat C."/>
            <person name="Payen T."/>
            <person name="Noel B."/>
            <person name="Kuo A."/>
            <person name="Martin F.M."/>
        </authorList>
    </citation>
    <scope>NUCLEOTIDE SEQUENCE [LARGE SCALE GENOMIC DNA]</scope>
    <source>
        <strain evidence="2">091103-1</strain>
    </source>
</reference>
<dbReference type="EMBL" id="PYWC01000100">
    <property type="protein sequence ID" value="PWW72601.1"/>
    <property type="molecule type" value="Genomic_DNA"/>
</dbReference>
<feature type="transmembrane region" description="Helical" evidence="1">
    <location>
        <begin position="23"/>
        <end position="42"/>
    </location>
</feature>
<dbReference type="AlphaFoldDB" id="A0A317SHA8"/>
<keyword evidence="3" id="KW-1185">Reference proteome</keyword>
<dbReference type="Proteomes" id="UP000246991">
    <property type="component" value="Unassembled WGS sequence"/>
</dbReference>
<keyword evidence="1" id="KW-1133">Transmembrane helix</keyword>
<feature type="non-terminal residue" evidence="2">
    <location>
        <position position="55"/>
    </location>
</feature>
<protein>
    <submittedName>
        <fullName evidence="2">Uncharacterized protein</fullName>
    </submittedName>
</protein>
<proteinExistence type="predicted"/>
<feature type="non-terminal residue" evidence="2">
    <location>
        <position position="1"/>
    </location>
</feature>
<evidence type="ECO:0000256" key="1">
    <source>
        <dbReference type="SAM" id="Phobius"/>
    </source>
</evidence>
<keyword evidence="1" id="KW-0472">Membrane</keyword>
<comment type="caution">
    <text evidence="2">The sequence shown here is derived from an EMBL/GenBank/DDBJ whole genome shotgun (WGS) entry which is preliminary data.</text>
</comment>
<name>A0A317SHA8_9PEZI</name>
<evidence type="ECO:0000313" key="3">
    <source>
        <dbReference type="Proteomes" id="UP000246991"/>
    </source>
</evidence>
<accession>A0A317SHA8</accession>
<evidence type="ECO:0000313" key="2">
    <source>
        <dbReference type="EMBL" id="PWW72601.1"/>
    </source>
</evidence>
<organism evidence="2 3">
    <name type="scientific">Tuber magnatum</name>
    <name type="common">white Piedmont truffle</name>
    <dbReference type="NCBI Taxonomy" id="42249"/>
    <lineage>
        <taxon>Eukaryota</taxon>
        <taxon>Fungi</taxon>
        <taxon>Dikarya</taxon>
        <taxon>Ascomycota</taxon>
        <taxon>Pezizomycotina</taxon>
        <taxon>Pezizomycetes</taxon>
        <taxon>Pezizales</taxon>
        <taxon>Tuberaceae</taxon>
        <taxon>Tuber</taxon>
    </lineage>
</organism>
<sequence length="55" mass="6472">RLPEKGSLYYREVCDGYHQEEQAIFHLSIIPLLLVDIYSGFLHQVMSPLMSKNYE</sequence>
<keyword evidence="1" id="KW-0812">Transmembrane</keyword>
<gene>
    <name evidence="2" type="ORF">C7212DRAFT_335100</name>
</gene>